<reference evidence="2" key="2">
    <citation type="submission" date="2025-05" db="UniProtKB">
        <authorList>
            <consortium name="EnsemblFungi"/>
        </authorList>
    </citation>
    <scope>IDENTIFICATION</scope>
    <source>
        <strain evidence="2">4287 / CBS 123668 / FGSC 9935 / NRRL 34936</strain>
    </source>
</reference>
<feature type="compositionally biased region" description="Polar residues" evidence="1">
    <location>
        <begin position="8"/>
        <end position="18"/>
    </location>
</feature>
<organism evidence="2 3">
    <name type="scientific">Fusarium oxysporum (strain Fo5176)</name>
    <name type="common">Fusarium vascular wilt</name>
    <dbReference type="NCBI Taxonomy" id="660025"/>
    <lineage>
        <taxon>Eukaryota</taxon>
        <taxon>Fungi</taxon>
        <taxon>Dikarya</taxon>
        <taxon>Ascomycota</taxon>
        <taxon>Pezizomycotina</taxon>
        <taxon>Sordariomycetes</taxon>
        <taxon>Hypocreomycetidae</taxon>
        <taxon>Hypocreales</taxon>
        <taxon>Nectriaceae</taxon>
        <taxon>Fusarium</taxon>
        <taxon>Fusarium oxysporum species complex</taxon>
    </lineage>
</organism>
<feature type="region of interest" description="Disordered" evidence="1">
    <location>
        <begin position="1"/>
        <end position="45"/>
    </location>
</feature>
<feature type="region of interest" description="Disordered" evidence="1">
    <location>
        <begin position="152"/>
        <end position="178"/>
    </location>
</feature>
<dbReference type="EnsemblFungi" id="FOXG_17326T0">
    <property type="protein sequence ID" value="FOXG_17326P0"/>
    <property type="gene ID" value="FOXG_17326"/>
</dbReference>
<evidence type="ECO:0000313" key="3">
    <source>
        <dbReference type="Proteomes" id="UP000002489"/>
    </source>
</evidence>
<dbReference type="EnsemblFungi" id="FOXG_17092T0">
    <property type="protein sequence ID" value="FOXG_17092P0"/>
    <property type="gene ID" value="FOXG_17092"/>
</dbReference>
<sequence>MAEDSDTRNAMYQASISANMRPRRRRLPNYPEAQLHQSTPSAPGVFDPFSVIDLTEEPDAYLLRSTAATQPPQRPPQPAPYIDLTGLPDSPTQTQYGEATRSGARTSYRLPPWRTNHIFRDNPATSHVGSQPSATMSGPAFNLLSLSIFMTSPNRKPRTPSPPPTRAGFTRNTRAGTEKDDETVAICPACYNELAYDPADTGLHCPANTSTGKRKRAPDERHFWALKNCGHIHYIIIRGWHWPIAKSGYGLAGQPSKWQTSFMKKASSFCPNPVGCATVAGLAWDGRLIFPTWRNFVASMITSPGIVFKVHSSRRTIRWPRIASYNKGQDALRQPLELRALPYEFQSLPTSRLSRCMSLRGSRVGAQGQPRTFPCD</sequence>
<dbReference type="Proteomes" id="UP000002489">
    <property type="component" value="Unassembled WGS sequence"/>
</dbReference>
<accession>A0A0D2YKB7</accession>
<evidence type="ECO:0000256" key="1">
    <source>
        <dbReference type="SAM" id="MobiDB-lite"/>
    </source>
</evidence>
<evidence type="ECO:0000313" key="2">
    <source>
        <dbReference type="EnsemblFungi" id="FOXG_17092P0"/>
    </source>
</evidence>
<name>A0A0D2YKB7_FUSOF</name>
<proteinExistence type="predicted"/>
<reference evidence="3" key="1">
    <citation type="journal article" date="2012" name="Mol. Plant Microbe Interact.">
        <title>A highly conserved effector in Fusarium oxysporum is required for full virulence on Arabidopsis.</title>
        <authorList>
            <person name="Thatcher L.F."/>
            <person name="Gardiner D.M."/>
            <person name="Kazan K."/>
            <person name="Manners J."/>
        </authorList>
    </citation>
    <scope>NUCLEOTIDE SEQUENCE [LARGE SCALE GENOMIC DNA]</scope>
    <source>
        <strain evidence="3">Fo5176</strain>
    </source>
</reference>
<protein>
    <submittedName>
        <fullName evidence="2">Uncharacterized protein</fullName>
    </submittedName>
</protein>
<dbReference type="STRING" id="426428.A0A0D2YKB7"/>
<dbReference type="AlphaFoldDB" id="A0A0D2YKB7"/>
<feature type="region of interest" description="Disordered" evidence="1">
    <location>
        <begin position="65"/>
        <end position="89"/>
    </location>
</feature>